<dbReference type="Proteomes" id="UP000443582">
    <property type="component" value="Unassembled WGS sequence"/>
</dbReference>
<evidence type="ECO:0000256" key="3">
    <source>
        <dbReference type="ARBA" id="ARBA00022946"/>
    </source>
</evidence>
<dbReference type="SUPFAM" id="SSF48452">
    <property type="entry name" value="TPR-like"/>
    <property type="match status" value="1"/>
</dbReference>
<dbReference type="PANTHER" id="PTHR44943:SF8">
    <property type="entry name" value="TPR REPEAT-CONTAINING PROTEIN MJ0263"/>
    <property type="match status" value="1"/>
</dbReference>
<dbReference type="PANTHER" id="PTHR44943">
    <property type="entry name" value="CELLULOSE SYNTHASE OPERON PROTEIN C"/>
    <property type="match status" value="1"/>
</dbReference>
<dbReference type="SUPFAM" id="SSF103025">
    <property type="entry name" value="Folate-binding domain"/>
    <property type="match status" value="1"/>
</dbReference>
<sequence length="510" mass="58646">MENNQEIIKDVMFEFFFNDNQFTLNNYVVYKFKGEETREYLQRQITADISGLDNAATIACRLDRTGRVFSFFYLIHNNDGFYLAVDEKISEETIEELEKFIIMEDITIEKTQKLPCLSTRKGNDFVTMDLFDGVGYIGLVDEKLDKKDYVNFLEVLTAWPILDKTIDRTKLINETRLNEFAISYNKGCFLGQETASKIESRRGAARYPVLLTSNKELADEVSLNDKKVEILNRCKIGETHFSVAKAPRELLINNLEVSYQDDLIKINTYPVLAKENIKEEISEYYYNKAVNLFHKNKITESLSLLDQVISFNPLYADAYESKGVILGNSGEHQMAIDVMDELLAVDESSVMAHTNKSLYLMKLGKIEEAEEEKALATVASFKRFGDEAKAKKAKEEQERAEKEERARRFEMFNKVLAIDENDVVANFGLADIHFNNEKFEKALKHLEVVLNENPKYSVAYLLKSKILFSEEKYEQCLEVIEKGIPIATSQGELMPANEMQTIKSKVLRKV</sequence>
<dbReference type="InterPro" id="IPR011990">
    <property type="entry name" value="TPR-like_helical_dom_sf"/>
</dbReference>
<keyword evidence="5" id="KW-1185">Reference proteome</keyword>
<proteinExistence type="predicted"/>
<comment type="caution">
    <text evidence="4">The sequence shown here is derived from an EMBL/GenBank/DDBJ whole genome shotgun (WGS) entry which is preliminary data.</text>
</comment>
<dbReference type="EMBL" id="QDKL01000001">
    <property type="protein sequence ID" value="RZF22986.1"/>
    <property type="molecule type" value="Genomic_DNA"/>
</dbReference>
<protein>
    <recommendedName>
        <fullName evidence="6">Aminomethyltransferase folate-binding domain-containing protein</fullName>
    </recommendedName>
</protein>
<dbReference type="InterPro" id="IPR027266">
    <property type="entry name" value="TrmE/GcvT-like"/>
</dbReference>
<name>A0ABY0IJ59_9BACT</name>
<reference evidence="5" key="1">
    <citation type="journal article" date="2019" name="Int. J. Syst. Evol. Microbiol.">
        <title>Halobacteriovorax valvorus sp. nov., a novel prokaryotic predator isolated from coastal seawater of China.</title>
        <authorList>
            <person name="Chen M.-X."/>
        </authorList>
    </citation>
    <scope>NUCLEOTIDE SEQUENCE [LARGE SCALE GENOMIC DNA]</scope>
    <source>
        <strain evidence="5">BL9</strain>
    </source>
</reference>
<evidence type="ECO:0000256" key="2">
    <source>
        <dbReference type="ARBA" id="ARBA00022803"/>
    </source>
</evidence>
<dbReference type="SMART" id="SM00028">
    <property type="entry name" value="TPR"/>
    <property type="match status" value="5"/>
</dbReference>
<dbReference type="InterPro" id="IPR051685">
    <property type="entry name" value="Ycf3/AcsC/BcsC/TPR_MFPF"/>
</dbReference>
<keyword evidence="3" id="KW-0809">Transit peptide</keyword>
<dbReference type="Pfam" id="PF12895">
    <property type="entry name" value="ANAPC3"/>
    <property type="match status" value="1"/>
</dbReference>
<evidence type="ECO:0000313" key="5">
    <source>
        <dbReference type="Proteomes" id="UP000443582"/>
    </source>
</evidence>
<dbReference type="RefSeq" id="WP_114705928.1">
    <property type="nucleotide sequence ID" value="NZ_QDKL01000001.1"/>
</dbReference>
<keyword evidence="2" id="KW-0802">TPR repeat</keyword>
<accession>A0ABY0IJ59</accession>
<evidence type="ECO:0008006" key="6">
    <source>
        <dbReference type="Google" id="ProtNLM"/>
    </source>
</evidence>
<keyword evidence="1" id="KW-0677">Repeat</keyword>
<gene>
    <name evidence="4" type="ORF">DAY19_04230</name>
</gene>
<dbReference type="Gene3D" id="3.30.70.1400">
    <property type="entry name" value="Aminomethyltransferase beta-barrel domains"/>
    <property type="match status" value="1"/>
</dbReference>
<dbReference type="InterPro" id="IPR019734">
    <property type="entry name" value="TPR_rpt"/>
</dbReference>
<organism evidence="4 5">
    <name type="scientific">Halobacteriovorax vibrionivorans</name>
    <dbReference type="NCBI Taxonomy" id="2152716"/>
    <lineage>
        <taxon>Bacteria</taxon>
        <taxon>Pseudomonadati</taxon>
        <taxon>Bdellovibrionota</taxon>
        <taxon>Bacteriovoracia</taxon>
        <taxon>Bacteriovoracales</taxon>
        <taxon>Halobacteriovoraceae</taxon>
        <taxon>Halobacteriovorax</taxon>
    </lineage>
</organism>
<dbReference type="Gene3D" id="3.30.1360.120">
    <property type="entry name" value="Probable tRNA modification gtpase trme, domain 1"/>
    <property type="match status" value="1"/>
</dbReference>
<dbReference type="Gene3D" id="1.25.40.10">
    <property type="entry name" value="Tetratricopeptide repeat domain"/>
    <property type="match status" value="2"/>
</dbReference>
<evidence type="ECO:0000313" key="4">
    <source>
        <dbReference type="EMBL" id="RZF22986.1"/>
    </source>
</evidence>
<dbReference type="NCBIfam" id="TIGR03317">
    <property type="entry name" value="ygfZ_signature"/>
    <property type="match status" value="1"/>
</dbReference>
<dbReference type="InterPro" id="IPR017703">
    <property type="entry name" value="YgfZ/GCV_T_CS"/>
</dbReference>
<evidence type="ECO:0000256" key="1">
    <source>
        <dbReference type="ARBA" id="ARBA00022737"/>
    </source>
</evidence>